<dbReference type="GO" id="GO:0005737">
    <property type="term" value="C:cytoplasm"/>
    <property type="evidence" value="ECO:0007669"/>
    <property type="project" value="UniProtKB-SubCell"/>
</dbReference>
<dbReference type="GO" id="GO:0003676">
    <property type="term" value="F:nucleic acid binding"/>
    <property type="evidence" value="ECO:0007669"/>
    <property type="project" value="InterPro"/>
</dbReference>
<comment type="subcellular location">
    <subcellularLocation>
        <location evidence="1 13">Cytoplasm</location>
    </subcellularLocation>
</comment>
<proteinExistence type="inferred from homology"/>
<dbReference type="RefSeq" id="WP_154758469.1">
    <property type="nucleotide sequence ID" value="NZ_WMBA01000032.1"/>
</dbReference>
<dbReference type="InterPro" id="IPR029460">
    <property type="entry name" value="DNAPol_HHH"/>
</dbReference>
<keyword evidence="7 13" id="KW-0548">Nucleotidyltransferase</keyword>
<comment type="caution">
    <text evidence="16">The sequence shown here is derived from an EMBL/GenBank/DDBJ whole genome shotgun (WGS) entry which is preliminary data.</text>
</comment>
<dbReference type="InterPro" id="IPR004013">
    <property type="entry name" value="PHP_dom"/>
</dbReference>
<evidence type="ECO:0000256" key="4">
    <source>
        <dbReference type="ARBA" id="ARBA00017273"/>
    </source>
</evidence>
<dbReference type="InterPro" id="IPR004805">
    <property type="entry name" value="DnaE2/DnaE/PolC"/>
</dbReference>
<evidence type="ECO:0000256" key="5">
    <source>
        <dbReference type="ARBA" id="ARBA00022490"/>
    </source>
</evidence>
<dbReference type="GO" id="GO:0008408">
    <property type="term" value="F:3'-5' exonuclease activity"/>
    <property type="evidence" value="ECO:0007669"/>
    <property type="project" value="InterPro"/>
</dbReference>
<dbReference type="EMBL" id="WMBA01000032">
    <property type="protein sequence ID" value="MTD56310.1"/>
    <property type="molecule type" value="Genomic_DNA"/>
</dbReference>
<dbReference type="Pfam" id="PF14579">
    <property type="entry name" value="HHH_6"/>
    <property type="match status" value="1"/>
</dbReference>
<dbReference type="OrthoDB" id="9803237at2"/>
<organism evidence="16 17">
    <name type="scientific">Amycolatopsis pithecellobii</name>
    <dbReference type="NCBI Taxonomy" id="664692"/>
    <lineage>
        <taxon>Bacteria</taxon>
        <taxon>Bacillati</taxon>
        <taxon>Actinomycetota</taxon>
        <taxon>Actinomycetes</taxon>
        <taxon>Pseudonocardiales</taxon>
        <taxon>Pseudonocardiaceae</taxon>
        <taxon>Amycolatopsis</taxon>
    </lineage>
</organism>
<dbReference type="Pfam" id="PF07733">
    <property type="entry name" value="DNA_pol3_alpha"/>
    <property type="match status" value="1"/>
</dbReference>
<dbReference type="Proteomes" id="UP000440096">
    <property type="component" value="Unassembled WGS sequence"/>
</dbReference>
<evidence type="ECO:0000256" key="2">
    <source>
        <dbReference type="ARBA" id="ARBA00007391"/>
    </source>
</evidence>
<comment type="similarity">
    <text evidence="2 13">Belongs to the DNA polymerase type-C family. DnaE2 subfamily.</text>
</comment>
<evidence type="ECO:0000256" key="6">
    <source>
        <dbReference type="ARBA" id="ARBA00022679"/>
    </source>
</evidence>
<dbReference type="GO" id="GO:0006260">
    <property type="term" value="P:DNA replication"/>
    <property type="evidence" value="ECO:0007669"/>
    <property type="project" value="UniProtKB-KW"/>
</dbReference>
<evidence type="ECO:0000256" key="11">
    <source>
        <dbReference type="ARBA" id="ARBA00023204"/>
    </source>
</evidence>
<name>A0A6N7Z6E2_9PSEU</name>
<dbReference type="Gene3D" id="3.20.20.140">
    <property type="entry name" value="Metal-dependent hydrolases"/>
    <property type="match status" value="1"/>
</dbReference>
<reference evidence="16 17" key="1">
    <citation type="submission" date="2019-11" db="EMBL/GenBank/DDBJ databases">
        <title>Draft genome of Amycolatopsis RM579.</title>
        <authorList>
            <person name="Duangmal K."/>
            <person name="Mingma R."/>
        </authorList>
    </citation>
    <scope>NUCLEOTIDE SEQUENCE [LARGE SCALE GENOMIC DNA]</scope>
    <source>
        <strain evidence="16 17">RM579</strain>
    </source>
</reference>
<dbReference type="InterPro" id="IPR016195">
    <property type="entry name" value="Pol/histidinol_Pase-like"/>
</dbReference>
<evidence type="ECO:0000259" key="15">
    <source>
        <dbReference type="SMART" id="SM00481"/>
    </source>
</evidence>
<evidence type="ECO:0000313" key="16">
    <source>
        <dbReference type="EMBL" id="MTD56310.1"/>
    </source>
</evidence>
<dbReference type="HAMAP" id="MF_01902">
    <property type="entry name" value="DNApol_error_prone"/>
    <property type="match status" value="1"/>
</dbReference>
<dbReference type="InterPro" id="IPR003141">
    <property type="entry name" value="Pol/His_phosphatase_N"/>
</dbReference>
<dbReference type="NCBIfam" id="NF004225">
    <property type="entry name" value="PRK05672.1"/>
    <property type="match status" value="1"/>
</dbReference>
<dbReference type="InterPro" id="IPR004365">
    <property type="entry name" value="NA-bd_OB_tRNA"/>
</dbReference>
<evidence type="ECO:0000256" key="13">
    <source>
        <dbReference type="HAMAP-Rule" id="MF_01902"/>
    </source>
</evidence>
<feature type="region of interest" description="Disordered" evidence="14">
    <location>
        <begin position="19"/>
        <end position="38"/>
    </location>
</feature>
<dbReference type="PANTHER" id="PTHR32294:SF4">
    <property type="entry name" value="ERROR-PRONE DNA POLYMERASE"/>
    <property type="match status" value="1"/>
</dbReference>
<dbReference type="Pfam" id="PF02811">
    <property type="entry name" value="PHP"/>
    <property type="match status" value="1"/>
</dbReference>
<dbReference type="CDD" id="cd04485">
    <property type="entry name" value="DnaE_OBF"/>
    <property type="match status" value="1"/>
</dbReference>
<protein>
    <recommendedName>
        <fullName evidence="4 13">Error-prone DNA polymerase</fullName>
        <ecNumber evidence="3 13">2.7.7.7</ecNumber>
    </recommendedName>
</protein>
<dbReference type="GO" id="GO:0003887">
    <property type="term" value="F:DNA-directed DNA polymerase activity"/>
    <property type="evidence" value="ECO:0007669"/>
    <property type="project" value="UniProtKB-UniRule"/>
</dbReference>
<gene>
    <name evidence="16" type="primary">dnaE</name>
    <name evidence="13" type="synonym">dnaE2</name>
    <name evidence="16" type="ORF">GKO32_20350</name>
</gene>
<keyword evidence="17" id="KW-1185">Reference proteome</keyword>
<keyword evidence="6 13" id="KW-0808">Transferase</keyword>
<keyword evidence="11 13" id="KW-0234">DNA repair</keyword>
<dbReference type="Pfam" id="PF17657">
    <property type="entry name" value="DNA_pol3_finger"/>
    <property type="match status" value="1"/>
</dbReference>
<evidence type="ECO:0000256" key="14">
    <source>
        <dbReference type="SAM" id="MobiDB-lite"/>
    </source>
</evidence>
<comment type="function">
    <text evidence="13">DNA polymerase involved in damage-induced mutagenesis and translesion synthesis (TLS). It is not the major replicative DNA polymerase.</text>
</comment>
<dbReference type="NCBIfam" id="TIGR00594">
    <property type="entry name" value="polc"/>
    <property type="match status" value="1"/>
</dbReference>
<evidence type="ECO:0000256" key="1">
    <source>
        <dbReference type="ARBA" id="ARBA00004496"/>
    </source>
</evidence>
<keyword evidence="9 13" id="KW-0227">DNA damage</keyword>
<dbReference type="PANTHER" id="PTHR32294">
    <property type="entry name" value="DNA POLYMERASE III SUBUNIT ALPHA"/>
    <property type="match status" value="1"/>
</dbReference>
<keyword evidence="8 13" id="KW-0235">DNA replication</keyword>
<dbReference type="AlphaFoldDB" id="A0A6N7Z6E2"/>
<comment type="catalytic activity">
    <reaction evidence="12 13">
        <text>DNA(n) + a 2'-deoxyribonucleoside 5'-triphosphate = DNA(n+1) + diphosphate</text>
        <dbReference type="Rhea" id="RHEA:22508"/>
        <dbReference type="Rhea" id="RHEA-COMP:17339"/>
        <dbReference type="Rhea" id="RHEA-COMP:17340"/>
        <dbReference type="ChEBI" id="CHEBI:33019"/>
        <dbReference type="ChEBI" id="CHEBI:61560"/>
        <dbReference type="ChEBI" id="CHEBI:173112"/>
        <dbReference type="EC" id="2.7.7.7"/>
    </reaction>
</comment>
<dbReference type="InterPro" id="IPR040982">
    <property type="entry name" value="DNA_pol3_finger"/>
</dbReference>
<dbReference type="InterPro" id="IPR023073">
    <property type="entry name" value="DnaE2"/>
</dbReference>
<evidence type="ECO:0000256" key="10">
    <source>
        <dbReference type="ARBA" id="ARBA00022932"/>
    </source>
</evidence>
<dbReference type="GO" id="GO:0006281">
    <property type="term" value="P:DNA repair"/>
    <property type="evidence" value="ECO:0007669"/>
    <property type="project" value="UniProtKB-UniRule"/>
</dbReference>
<evidence type="ECO:0000256" key="7">
    <source>
        <dbReference type="ARBA" id="ARBA00022695"/>
    </source>
</evidence>
<keyword evidence="10 13" id="KW-0239">DNA-directed DNA polymerase</keyword>
<sequence length="1121" mass="123630">MGWNNPAVPWWQLERTLSGKPVPADGGDSPAFSRKREGYLRPPDFPPVRADDYGGGRDRVPYAELHCHSNFSFLDGASDPEELVEEAARLELDAIALTDHDGMYGVVRFADAARELGIRTVFGTELSFGLSAPQNGIADPEGEHLLLLAQEEAGYAALCRAITAGQLRGHDVGLPKETRAEKGRPVYDLEAVASEVSGKAVVLTGCRKGAVRQALRRTGPPGAAREIRRLMDLFGRRQVYVELLDHGHPTDSAHNDVLAGLAERLGVHTVATNAVHYATPDRGRLAGAMAAIRARRGIDEMEGWLPGAGKAFLHSGEEMGRRFARYPGAVQRAALLGLRCAFDLKLMAPDLPPFDVPDGHRTEAEYLRHLVYKGARREYGSKMERPDAYAQLEHELEIIEKLNFPGYFLIVWDIANFCRRSGILCQGRGSAANSAVCFALGITKVDAVKWQLLFERFLAPDRDGYPDIDLDIESDRREEVIQYVYEKHGRLRAAQVANVITYRAKSAIRDSARALGFSPGQQDAWSKQIDRWGPLQATKEDHDHDIPAPVLELAIALEDFPRHLGIHSGGMVLCDRPVSEVCPVEWARMADRSVLQWEKDDCASAGLVKFDLLGLGMLSALRYMMELMRDHKGEEVELGKLNLKDEKIYEMLRRADAIGVFQVESRAQLATLPRLKPKNFYDLAVEVALIRPGPIQGGSVHPYIQRRKEKEETGKARPEWYDHPLLENALGKTLGVPLFQEQMMQIALDVADFTAAEADELRHAMGAKRSKKRMERLRRRFYEGAADKGIGEELAGRIFEKLKAFANFGFPESHALSFAYLVFASAHFKYYHPDAFCAGLLRAQPMGFYSPQSLVADARRHGVTVRGPDVNASLPHATLEPDGEYHAVRVGLGEVRLIGDTLAKTLVEERESGGPYAGMSDVARRVRLTRPQVEALATAGAFGCFPDISGDRRRALWAAGAVAEERPEKLPGTEVGTSAPMLPGMDRIDVAAADVWATGLSPDSFPTQFIRDRLDALGVVPAVKLSDVEAGKRVLVGGAVTHRQRPATAGGITFLNLEDETGMVNVICTAGLWARYHRIARGSQAMLVRGVVERADGVVSLLADQLRDLPMRITAKSRDFR</sequence>
<accession>A0A6N7Z6E2</accession>
<evidence type="ECO:0000313" key="17">
    <source>
        <dbReference type="Proteomes" id="UP000440096"/>
    </source>
</evidence>
<dbReference type="Gene3D" id="1.10.150.870">
    <property type="match status" value="1"/>
</dbReference>
<dbReference type="EC" id="2.7.7.7" evidence="3 13"/>
<evidence type="ECO:0000256" key="12">
    <source>
        <dbReference type="ARBA" id="ARBA00049244"/>
    </source>
</evidence>
<dbReference type="SMART" id="SM00481">
    <property type="entry name" value="POLIIIAc"/>
    <property type="match status" value="1"/>
</dbReference>
<evidence type="ECO:0000256" key="9">
    <source>
        <dbReference type="ARBA" id="ARBA00022763"/>
    </source>
</evidence>
<dbReference type="SUPFAM" id="SSF89550">
    <property type="entry name" value="PHP domain-like"/>
    <property type="match status" value="1"/>
</dbReference>
<dbReference type="InterPro" id="IPR011708">
    <property type="entry name" value="DNA_pol3_alpha_NTPase_dom"/>
</dbReference>
<dbReference type="Pfam" id="PF01336">
    <property type="entry name" value="tRNA_anti-codon"/>
    <property type="match status" value="1"/>
</dbReference>
<evidence type="ECO:0000256" key="3">
    <source>
        <dbReference type="ARBA" id="ARBA00012417"/>
    </source>
</evidence>
<feature type="domain" description="Polymerase/histidinol phosphatase N-terminal" evidence="15">
    <location>
        <begin position="63"/>
        <end position="130"/>
    </location>
</feature>
<evidence type="ECO:0000256" key="8">
    <source>
        <dbReference type="ARBA" id="ARBA00022705"/>
    </source>
</evidence>
<keyword evidence="5 13" id="KW-0963">Cytoplasm</keyword>